<dbReference type="OrthoDB" id="9788468at2"/>
<dbReference type="GO" id="GO:0046872">
    <property type="term" value="F:metal ion binding"/>
    <property type="evidence" value="ECO:0007669"/>
    <property type="project" value="UniProtKB-KW"/>
</dbReference>
<protein>
    <recommendedName>
        <fullName evidence="2">VOC domain-containing protein</fullName>
    </recommendedName>
</protein>
<keyword evidence="4" id="KW-1185">Reference proteome</keyword>
<reference evidence="3 4" key="1">
    <citation type="submission" date="2019-07" db="EMBL/GenBank/DDBJ databases">
        <title>Whole genome shotgun sequence of Pseudonocardia sulfidoxydans NBRC 16205.</title>
        <authorList>
            <person name="Hosoyama A."/>
            <person name="Uohara A."/>
            <person name="Ohji S."/>
            <person name="Ichikawa N."/>
        </authorList>
    </citation>
    <scope>NUCLEOTIDE SEQUENCE [LARGE SCALE GENOMIC DNA]</scope>
    <source>
        <strain evidence="3 4">NBRC 16205</strain>
    </source>
</reference>
<feature type="domain" description="VOC" evidence="2">
    <location>
        <begin position="4"/>
        <end position="133"/>
    </location>
</feature>
<dbReference type="PANTHER" id="PTHR43048">
    <property type="entry name" value="METHYLMALONYL-COA EPIMERASE"/>
    <property type="match status" value="1"/>
</dbReference>
<organism evidence="3 4">
    <name type="scientific">Pseudonocardia sulfidoxydans NBRC 16205</name>
    <dbReference type="NCBI Taxonomy" id="1223511"/>
    <lineage>
        <taxon>Bacteria</taxon>
        <taxon>Bacillati</taxon>
        <taxon>Actinomycetota</taxon>
        <taxon>Actinomycetes</taxon>
        <taxon>Pseudonocardiales</taxon>
        <taxon>Pseudonocardiaceae</taxon>
        <taxon>Pseudonocardia</taxon>
    </lineage>
</organism>
<dbReference type="InterPro" id="IPR029068">
    <property type="entry name" value="Glyas_Bleomycin-R_OHBP_Dase"/>
</dbReference>
<dbReference type="SUPFAM" id="SSF54593">
    <property type="entry name" value="Glyoxalase/Bleomycin resistance protein/Dihydroxybiphenyl dioxygenase"/>
    <property type="match status" value="1"/>
</dbReference>
<dbReference type="PROSITE" id="PS51819">
    <property type="entry name" value="VOC"/>
    <property type="match status" value="1"/>
</dbReference>
<gene>
    <name evidence="3" type="ORF">PSU4_21070</name>
</gene>
<keyword evidence="1" id="KW-0479">Metal-binding</keyword>
<accession>A0A511DFG5</accession>
<evidence type="ECO:0000313" key="4">
    <source>
        <dbReference type="Proteomes" id="UP000321685"/>
    </source>
</evidence>
<proteinExistence type="predicted"/>
<evidence type="ECO:0000259" key="2">
    <source>
        <dbReference type="PROSITE" id="PS51819"/>
    </source>
</evidence>
<comment type="caution">
    <text evidence="3">The sequence shown here is derived from an EMBL/GenBank/DDBJ whole genome shotgun (WGS) entry which is preliminary data.</text>
</comment>
<evidence type="ECO:0000256" key="1">
    <source>
        <dbReference type="ARBA" id="ARBA00022723"/>
    </source>
</evidence>
<evidence type="ECO:0000313" key="3">
    <source>
        <dbReference type="EMBL" id="GEL23153.1"/>
    </source>
</evidence>
<dbReference type="Pfam" id="PF13669">
    <property type="entry name" value="Glyoxalase_4"/>
    <property type="match status" value="1"/>
</dbReference>
<sequence length="136" mass="14668">MFTSLLRVSVAVRDLDAAVESYRALGLEPVGGVKQSPRGLGLRWVELGRPDGQCLLELMSPVSDSAPLARFLDRHGEGVYQVRLGTSSLPQTLATLSGRGVRVVRDETPTGARPLGWVHPASTHGVLVEVVEEEEQ</sequence>
<dbReference type="InterPro" id="IPR037523">
    <property type="entry name" value="VOC_core"/>
</dbReference>
<dbReference type="GO" id="GO:0004493">
    <property type="term" value="F:methylmalonyl-CoA epimerase activity"/>
    <property type="evidence" value="ECO:0007669"/>
    <property type="project" value="TreeGrafter"/>
</dbReference>
<dbReference type="Proteomes" id="UP000321685">
    <property type="component" value="Unassembled WGS sequence"/>
</dbReference>
<dbReference type="AlphaFoldDB" id="A0A511DFG5"/>
<dbReference type="InterPro" id="IPR051785">
    <property type="entry name" value="MMCE/EMCE_epimerase"/>
</dbReference>
<dbReference type="PANTHER" id="PTHR43048:SF3">
    <property type="entry name" value="METHYLMALONYL-COA EPIMERASE, MITOCHONDRIAL"/>
    <property type="match status" value="1"/>
</dbReference>
<name>A0A511DFG5_9PSEU</name>
<dbReference type="EMBL" id="BJVJ01000016">
    <property type="protein sequence ID" value="GEL23153.1"/>
    <property type="molecule type" value="Genomic_DNA"/>
</dbReference>
<dbReference type="GO" id="GO:0046491">
    <property type="term" value="P:L-methylmalonyl-CoA metabolic process"/>
    <property type="evidence" value="ECO:0007669"/>
    <property type="project" value="TreeGrafter"/>
</dbReference>
<dbReference type="Gene3D" id="3.10.180.10">
    <property type="entry name" value="2,3-Dihydroxybiphenyl 1,2-Dioxygenase, domain 1"/>
    <property type="match status" value="1"/>
</dbReference>